<feature type="region of interest" description="Disordered" evidence="14">
    <location>
        <begin position="1"/>
        <end position="23"/>
    </location>
</feature>
<protein>
    <recommendedName>
        <fullName evidence="3">thioredoxin-dependent peroxiredoxin</fullName>
        <ecNumber evidence="3">1.11.1.24</ecNumber>
    </recommendedName>
    <alternativeName>
        <fullName evidence="11">Bacterioferritin comigratory protein</fullName>
    </alternativeName>
    <alternativeName>
        <fullName evidence="9">Thioredoxin peroxidase</fullName>
    </alternativeName>
</protein>
<comment type="catalytic activity">
    <reaction evidence="12">
        <text>a hydroperoxide + [thioredoxin]-dithiol = an alcohol + [thioredoxin]-disulfide + H2O</text>
        <dbReference type="Rhea" id="RHEA:62620"/>
        <dbReference type="Rhea" id="RHEA-COMP:10698"/>
        <dbReference type="Rhea" id="RHEA-COMP:10700"/>
        <dbReference type="ChEBI" id="CHEBI:15377"/>
        <dbReference type="ChEBI" id="CHEBI:29950"/>
        <dbReference type="ChEBI" id="CHEBI:30879"/>
        <dbReference type="ChEBI" id="CHEBI:35924"/>
        <dbReference type="ChEBI" id="CHEBI:50058"/>
        <dbReference type="EC" id="1.11.1.24"/>
    </reaction>
</comment>
<feature type="domain" description="Thioredoxin" evidence="15">
    <location>
        <begin position="3"/>
        <end position="156"/>
    </location>
</feature>
<dbReference type="InterPro" id="IPR000866">
    <property type="entry name" value="AhpC/TSA"/>
</dbReference>
<evidence type="ECO:0000256" key="6">
    <source>
        <dbReference type="ARBA" id="ARBA00023002"/>
    </source>
</evidence>
<dbReference type="InterPro" id="IPR013766">
    <property type="entry name" value="Thioredoxin_domain"/>
</dbReference>
<dbReference type="Gene3D" id="3.40.30.10">
    <property type="entry name" value="Glutaredoxin"/>
    <property type="match status" value="1"/>
</dbReference>
<evidence type="ECO:0000256" key="11">
    <source>
        <dbReference type="ARBA" id="ARBA00041373"/>
    </source>
</evidence>
<evidence type="ECO:0000256" key="2">
    <source>
        <dbReference type="ARBA" id="ARBA00011245"/>
    </source>
</evidence>
<evidence type="ECO:0000256" key="7">
    <source>
        <dbReference type="ARBA" id="ARBA00023157"/>
    </source>
</evidence>
<dbReference type="GO" id="GO:0034599">
    <property type="term" value="P:cellular response to oxidative stress"/>
    <property type="evidence" value="ECO:0007669"/>
    <property type="project" value="TreeGrafter"/>
</dbReference>
<evidence type="ECO:0000313" key="17">
    <source>
        <dbReference type="Proteomes" id="UP000334019"/>
    </source>
</evidence>
<proteinExistence type="inferred from homology"/>
<comment type="function">
    <text evidence="1">Thiol-specific peroxidase that catalyzes the reduction of hydrogen peroxide and organic hydroperoxides to water and alcohols, respectively. Plays a role in cell protection against oxidative stress by detoxifying peroxides and as sensor of hydrogen peroxide-mediated signaling events.</text>
</comment>
<dbReference type="AlphaFoldDB" id="A0A5Q2RM34"/>
<name>A0A5Q2RM34_9ACTN</name>
<dbReference type="Proteomes" id="UP000334019">
    <property type="component" value="Chromosome"/>
</dbReference>
<evidence type="ECO:0000259" key="15">
    <source>
        <dbReference type="PROSITE" id="PS51352"/>
    </source>
</evidence>
<reference evidence="16 17" key="1">
    <citation type="submission" date="2019-11" db="EMBL/GenBank/DDBJ databases">
        <authorList>
            <person name="He Y."/>
        </authorList>
    </citation>
    <scope>NUCLEOTIDE SEQUENCE [LARGE SCALE GENOMIC DNA]</scope>
    <source>
        <strain evidence="16 17">SCSIO 58843</strain>
    </source>
</reference>
<dbReference type="InterPro" id="IPR024706">
    <property type="entry name" value="Peroxiredoxin_AhpC-typ"/>
</dbReference>
<dbReference type="InterPro" id="IPR036249">
    <property type="entry name" value="Thioredoxin-like_sf"/>
</dbReference>
<evidence type="ECO:0000256" key="8">
    <source>
        <dbReference type="ARBA" id="ARBA00023284"/>
    </source>
</evidence>
<gene>
    <name evidence="16" type="ORF">GH723_08570</name>
</gene>
<evidence type="ECO:0000256" key="9">
    <source>
        <dbReference type="ARBA" id="ARBA00032824"/>
    </source>
</evidence>
<dbReference type="KEGG" id="atq:GH723_08570"/>
<evidence type="ECO:0000256" key="5">
    <source>
        <dbReference type="ARBA" id="ARBA00022862"/>
    </source>
</evidence>
<dbReference type="CDD" id="cd03017">
    <property type="entry name" value="PRX_BCP"/>
    <property type="match status" value="1"/>
</dbReference>
<dbReference type="PANTHER" id="PTHR42801:SF22">
    <property type="entry name" value="PEROXIREDOXIN SLL0755-RELATED"/>
    <property type="match status" value="1"/>
</dbReference>
<evidence type="ECO:0000256" key="14">
    <source>
        <dbReference type="SAM" id="MobiDB-lite"/>
    </source>
</evidence>
<evidence type="ECO:0000256" key="10">
    <source>
        <dbReference type="ARBA" id="ARBA00038489"/>
    </source>
</evidence>
<dbReference type="PANTHER" id="PTHR42801">
    <property type="entry name" value="THIOREDOXIN-DEPENDENT PEROXIDE REDUCTASE"/>
    <property type="match status" value="1"/>
</dbReference>
<dbReference type="GO" id="GO:0045454">
    <property type="term" value="P:cell redox homeostasis"/>
    <property type="evidence" value="ECO:0007669"/>
    <property type="project" value="TreeGrafter"/>
</dbReference>
<accession>A0A5Q2RM34</accession>
<dbReference type="GO" id="GO:0005737">
    <property type="term" value="C:cytoplasm"/>
    <property type="evidence" value="ECO:0007669"/>
    <property type="project" value="TreeGrafter"/>
</dbReference>
<organism evidence="16 17">
    <name type="scientific">Actinomarinicola tropica</name>
    <dbReference type="NCBI Taxonomy" id="2789776"/>
    <lineage>
        <taxon>Bacteria</taxon>
        <taxon>Bacillati</taxon>
        <taxon>Actinomycetota</taxon>
        <taxon>Acidimicrobiia</taxon>
        <taxon>Acidimicrobiales</taxon>
        <taxon>Iamiaceae</taxon>
        <taxon>Actinomarinicola</taxon>
    </lineage>
</organism>
<keyword evidence="4" id="KW-0575">Peroxidase</keyword>
<evidence type="ECO:0000256" key="1">
    <source>
        <dbReference type="ARBA" id="ARBA00003330"/>
    </source>
</evidence>
<dbReference type="EMBL" id="CP045851">
    <property type="protein sequence ID" value="QGG95147.1"/>
    <property type="molecule type" value="Genomic_DNA"/>
</dbReference>
<dbReference type="PIRSF" id="PIRSF000239">
    <property type="entry name" value="AHPC"/>
    <property type="match status" value="1"/>
</dbReference>
<keyword evidence="6" id="KW-0560">Oxidoreductase</keyword>
<keyword evidence="7" id="KW-1015">Disulfide bond</keyword>
<dbReference type="Pfam" id="PF00578">
    <property type="entry name" value="AhpC-TSA"/>
    <property type="match status" value="1"/>
</dbReference>
<evidence type="ECO:0000256" key="12">
    <source>
        <dbReference type="ARBA" id="ARBA00049091"/>
    </source>
</evidence>
<dbReference type="PROSITE" id="PS51352">
    <property type="entry name" value="THIOREDOXIN_2"/>
    <property type="match status" value="1"/>
</dbReference>
<comment type="subunit">
    <text evidence="2">Monomer.</text>
</comment>
<dbReference type="EC" id="1.11.1.24" evidence="3"/>
<comment type="similarity">
    <text evidence="10">Belongs to the peroxiredoxin family. BCP/PrxQ subfamily.</text>
</comment>
<evidence type="ECO:0000256" key="4">
    <source>
        <dbReference type="ARBA" id="ARBA00022559"/>
    </source>
</evidence>
<dbReference type="GO" id="GO:0008379">
    <property type="term" value="F:thioredoxin peroxidase activity"/>
    <property type="evidence" value="ECO:0007669"/>
    <property type="project" value="TreeGrafter"/>
</dbReference>
<evidence type="ECO:0000256" key="3">
    <source>
        <dbReference type="ARBA" id="ARBA00013017"/>
    </source>
</evidence>
<evidence type="ECO:0000313" key="16">
    <source>
        <dbReference type="EMBL" id="QGG95147.1"/>
    </source>
</evidence>
<dbReference type="RefSeq" id="WP_153759255.1">
    <property type="nucleotide sequence ID" value="NZ_CP045851.1"/>
</dbReference>
<evidence type="ECO:0000256" key="13">
    <source>
        <dbReference type="PIRSR" id="PIRSR000239-1"/>
    </source>
</evidence>
<feature type="active site" description="Cysteine sulfenic acid (-SOH) intermediate; for peroxidase activity" evidence="13">
    <location>
        <position position="50"/>
    </location>
</feature>
<keyword evidence="17" id="KW-1185">Reference proteome</keyword>
<dbReference type="SUPFAM" id="SSF52833">
    <property type="entry name" value="Thioredoxin-like"/>
    <property type="match status" value="1"/>
</dbReference>
<sequence>MTLSVGDPAPDFTLPGTDGTPEGTRDYALNGFRGGPVVLVFYPGDNTPVCTRQLTTYTTEADQFADVGAQVLAISPQDVPSHQDFADKQGGFAFPLLADTDKAVGESYGVLGPIGFYRRSVFVVDGDGVVRYAHRAVAGLTFRPTNEIVDAVRSIG</sequence>
<keyword evidence="5" id="KW-0049">Antioxidant</keyword>
<keyword evidence="8" id="KW-0676">Redox-active center</keyword>
<dbReference type="InterPro" id="IPR050924">
    <property type="entry name" value="Peroxiredoxin_BCP/PrxQ"/>
</dbReference>